<name>A0A0R2BDL0_9LACO</name>
<keyword evidence="4 6" id="KW-1133">Transmembrane helix</keyword>
<evidence type="ECO:0000256" key="3">
    <source>
        <dbReference type="ARBA" id="ARBA00022692"/>
    </source>
</evidence>
<evidence type="ECO:0000256" key="1">
    <source>
        <dbReference type="ARBA" id="ARBA00004651"/>
    </source>
</evidence>
<dbReference type="InterPro" id="IPR019264">
    <property type="entry name" value="DUF2179"/>
</dbReference>
<dbReference type="PANTHER" id="PTHR33545:SF10">
    <property type="entry name" value="UPF0750 MEMBRANE PROTEIN YPJC"/>
    <property type="match status" value="1"/>
</dbReference>
<evidence type="ECO:0000313" key="8">
    <source>
        <dbReference type="EMBL" id="KRM76789.1"/>
    </source>
</evidence>
<feature type="transmembrane region" description="Helical" evidence="6">
    <location>
        <begin position="49"/>
        <end position="71"/>
    </location>
</feature>
<dbReference type="Gene3D" id="3.30.70.120">
    <property type="match status" value="1"/>
</dbReference>
<dbReference type="AlphaFoldDB" id="A0A0R2BDL0"/>
<comment type="caution">
    <text evidence="8">The sequence shown here is derived from an EMBL/GenBank/DDBJ whole genome shotgun (WGS) entry which is preliminary data.</text>
</comment>
<feature type="transmembrane region" description="Helical" evidence="6">
    <location>
        <begin position="109"/>
        <end position="131"/>
    </location>
</feature>
<dbReference type="Pfam" id="PF10035">
    <property type="entry name" value="DUF2179"/>
    <property type="match status" value="1"/>
</dbReference>
<keyword evidence="2" id="KW-1003">Cell membrane</keyword>
<evidence type="ECO:0000256" key="5">
    <source>
        <dbReference type="ARBA" id="ARBA00023136"/>
    </source>
</evidence>
<dbReference type="Proteomes" id="UP000051612">
    <property type="component" value="Unassembled WGS sequence"/>
</dbReference>
<dbReference type="InterPro" id="IPR051461">
    <property type="entry name" value="UPF0750_membrane"/>
</dbReference>
<evidence type="ECO:0000256" key="4">
    <source>
        <dbReference type="ARBA" id="ARBA00022989"/>
    </source>
</evidence>
<reference evidence="8 9" key="1">
    <citation type="journal article" date="2015" name="Genome Announc.">
        <title>Expanding the biotechnology potential of lactobacilli through comparative genomics of 213 strains and associated genera.</title>
        <authorList>
            <person name="Sun Z."/>
            <person name="Harris H.M."/>
            <person name="McCann A."/>
            <person name="Guo C."/>
            <person name="Argimon S."/>
            <person name="Zhang W."/>
            <person name="Yang X."/>
            <person name="Jeffery I.B."/>
            <person name="Cooney J.C."/>
            <person name="Kagawa T.F."/>
            <person name="Liu W."/>
            <person name="Song Y."/>
            <person name="Salvetti E."/>
            <person name="Wrobel A."/>
            <person name="Rasinkangas P."/>
            <person name="Parkhill J."/>
            <person name="Rea M.C."/>
            <person name="O'Sullivan O."/>
            <person name="Ritari J."/>
            <person name="Douillard F.P."/>
            <person name="Paul Ross R."/>
            <person name="Yang R."/>
            <person name="Briner A.E."/>
            <person name="Felis G.E."/>
            <person name="de Vos W.M."/>
            <person name="Barrangou R."/>
            <person name="Klaenhammer T.R."/>
            <person name="Caufield P.W."/>
            <person name="Cui Y."/>
            <person name="Zhang H."/>
            <person name="O'Toole P.W."/>
        </authorList>
    </citation>
    <scope>NUCLEOTIDE SEQUENCE [LARGE SCALE GENOMIC DNA]</scope>
    <source>
        <strain evidence="8 9">DSM 20452</strain>
    </source>
</reference>
<dbReference type="PATRIC" id="fig|1423772.3.peg.1445"/>
<dbReference type="EMBL" id="AYYN01000030">
    <property type="protein sequence ID" value="KRM76789.1"/>
    <property type="molecule type" value="Genomic_DNA"/>
</dbReference>
<gene>
    <name evidence="8" type="ORF">FC48_GL001354</name>
</gene>
<feature type="domain" description="DUF2179" evidence="7">
    <location>
        <begin position="223"/>
        <end position="277"/>
    </location>
</feature>
<proteinExistence type="predicted"/>
<feature type="transmembrane region" description="Helical" evidence="6">
    <location>
        <begin position="78"/>
        <end position="97"/>
    </location>
</feature>
<sequence length="290" mass="31866">MVSNERLSIIDLIMISLGCAFYGLGLVSVNIANHLAEGGVTGITLIIRYWLHIDPALSTILINIPLIIIGYRYLGKKALVYTVYGTLALSFWIWFWQRFYIPINIHNDLFIAGILAGIFGGVGSGIVYKFGGTTGGTDVVARILEKEKGIQMGKTLLALDAVVLTLSLSYLDLRQMMYTLLASYVFSQLVNFIQGGAYAARGVVIISRFPDEIAKSIIQDLDRGVSYLAGQGAFSNQDFKAIYCVVSPSELTAIKRIAEHHDPKAFISVLDVTEALGEGFTYNRPKKKIL</sequence>
<organism evidence="8 9">
    <name type="scientific">Ligilactobacillus murinus DSM 20452 = NBRC 14221</name>
    <dbReference type="NCBI Taxonomy" id="1423772"/>
    <lineage>
        <taxon>Bacteria</taxon>
        <taxon>Bacillati</taxon>
        <taxon>Bacillota</taxon>
        <taxon>Bacilli</taxon>
        <taxon>Lactobacillales</taxon>
        <taxon>Lactobacillaceae</taxon>
        <taxon>Ligilactobacillus</taxon>
    </lineage>
</organism>
<dbReference type="RefSeq" id="WP_056958400.1">
    <property type="nucleotide sequence ID" value="NZ_AYYN01000030.1"/>
</dbReference>
<dbReference type="InterPro" id="IPR015867">
    <property type="entry name" value="N-reg_PII/ATP_PRibTrfase_C"/>
</dbReference>
<dbReference type="InterPro" id="IPR003740">
    <property type="entry name" value="YitT"/>
</dbReference>
<dbReference type="Pfam" id="PF02588">
    <property type="entry name" value="YitT_membrane"/>
    <property type="match status" value="1"/>
</dbReference>
<evidence type="ECO:0000259" key="7">
    <source>
        <dbReference type="Pfam" id="PF10035"/>
    </source>
</evidence>
<dbReference type="CDD" id="cd16380">
    <property type="entry name" value="YitT_C"/>
    <property type="match status" value="1"/>
</dbReference>
<dbReference type="GO" id="GO:0005886">
    <property type="term" value="C:plasma membrane"/>
    <property type="evidence" value="ECO:0007669"/>
    <property type="project" value="UniProtKB-SubCell"/>
</dbReference>
<feature type="transmembrane region" description="Helical" evidence="6">
    <location>
        <begin position="7"/>
        <end position="29"/>
    </location>
</feature>
<comment type="subcellular location">
    <subcellularLocation>
        <location evidence="1">Cell membrane</location>
        <topology evidence="1">Multi-pass membrane protein</topology>
    </subcellularLocation>
</comment>
<dbReference type="PANTHER" id="PTHR33545">
    <property type="entry name" value="UPF0750 MEMBRANE PROTEIN YITT-RELATED"/>
    <property type="match status" value="1"/>
</dbReference>
<evidence type="ECO:0000256" key="6">
    <source>
        <dbReference type="SAM" id="Phobius"/>
    </source>
</evidence>
<accession>A0A0R2BDL0</accession>
<protein>
    <recommendedName>
        <fullName evidence="7">DUF2179 domain-containing protein</fullName>
    </recommendedName>
</protein>
<dbReference type="PIRSF" id="PIRSF006483">
    <property type="entry name" value="Membrane_protein_YitT"/>
    <property type="match status" value="1"/>
</dbReference>
<evidence type="ECO:0000313" key="9">
    <source>
        <dbReference type="Proteomes" id="UP000051612"/>
    </source>
</evidence>
<keyword evidence="3 6" id="KW-0812">Transmembrane</keyword>
<keyword evidence="5 6" id="KW-0472">Membrane</keyword>
<evidence type="ECO:0000256" key="2">
    <source>
        <dbReference type="ARBA" id="ARBA00022475"/>
    </source>
</evidence>